<dbReference type="OrthoDB" id="5147034at2759"/>
<feature type="compositionally biased region" description="Low complexity" evidence="3">
    <location>
        <begin position="311"/>
        <end position="321"/>
    </location>
</feature>
<reference evidence="4" key="1">
    <citation type="journal article" date="2021" name="J Fungi (Basel)">
        <title>Genomic and Metabolomic Analyses of the Marine Fungus Emericellopsis cladophorae: Insights into Saltwater Adaptability Mechanisms and Its Biosynthetic Potential.</title>
        <authorList>
            <person name="Goncalves M.F.M."/>
            <person name="Hilario S."/>
            <person name="Van de Peer Y."/>
            <person name="Esteves A.C."/>
            <person name="Alves A."/>
        </authorList>
    </citation>
    <scope>NUCLEOTIDE SEQUENCE</scope>
    <source>
        <strain evidence="4">MUM 19.33</strain>
    </source>
</reference>
<evidence type="ECO:0000313" key="4">
    <source>
        <dbReference type="EMBL" id="KAI6780273.1"/>
    </source>
</evidence>
<dbReference type="NCBIfam" id="NF038133">
    <property type="entry name" value="choice_anch_L"/>
    <property type="match status" value="1"/>
</dbReference>
<feature type="region of interest" description="Disordered" evidence="3">
    <location>
        <begin position="257"/>
        <end position="321"/>
    </location>
</feature>
<keyword evidence="2" id="KW-0106">Calcium</keyword>
<dbReference type="SUPFAM" id="SSF103647">
    <property type="entry name" value="TSP type-3 repeat"/>
    <property type="match status" value="1"/>
</dbReference>
<dbReference type="AlphaFoldDB" id="A0A9P9XZB5"/>
<evidence type="ECO:0000256" key="3">
    <source>
        <dbReference type="SAM" id="MobiDB-lite"/>
    </source>
</evidence>
<sequence>MATSDLQIANVINPIDLANGLFGPGIDVVSASFVGGSVGAGLFTNGPSEVLNAGLVLSSGDATSPATKGASTEVASVQLNQPGNAICNDLAGLTTFDATVLTINVLLDPALAGFSAYFQFASEEYPEYVGSGFNDVLYILIDGEQIAIDTTGAPITINGPFFSGPNVLLPSDSGNDFRGSTPVLQANFPTTLREHTIEIGVCDGGDGAFDSAGLFKILACTGDCTSGIINLGCETQGGDTDGDGICDSDDNCPDVANPAQLDTDGDGIGDPCDICPDVANPDQELDENGEPAACPPPEPTATEPDPEPTDPDVTATEPVETTPVDVTLVETTATDTDEPVPIATEDFTPSELPATETPIVVDTIEGDPMTVEVPTDEVPNTINPTSPDPTAENLREDNPIIDDPSTPEDLPTSQVLPKDLDASETLPPGQQPEPLPTGDSPIANSTGSDVIIPAPIVGPDGELTKFPPMPNPTGPIVFIPPPVVGPDGELTTFPPTTLVLRPTGAAGSSPGYLGERPVSLIDSSRISTYAENPQCQQCEPLIMTRTEMLSKKTSPADSNPGPAQETPVIASEAATLSGALAFAPWFYAVVAGLAVQQVVVMRWTNRR</sequence>
<accession>A0A9P9XZB5</accession>
<dbReference type="GO" id="GO:0005509">
    <property type="term" value="F:calcium ion binding"/>
    <property type="evidence" value="ECO:0007669"/>
    <property type="project" value="InterPro"/>
</dbReference>
<protein>
    <submittedName>
        <fullName evidence="4">Uncharacterized protein</fullName>
    </submittedName>
</protein>
<gene>
    <name evidence="4" type="ORF">J7T54_003052</name>
</gene>
<proteinExistence type="predicted"/>
<dbReference type="InterPro" id="IPR049804">
    <property type="entry name" value="Choice_anch_L"/>
</dbReference>
<dbReference type="GO" id="GO:0007155">
    <property type="term" value="P:cell adhesion"/>
    <property type="evidence" value="ECO:0007669"/>
    <property type="project" value="InterPro"/>
</dbReference>
<feature type="region of interest" description="Disordered" evidence="3">
    <location>
        <begin position="370"/>
        <end position="449"/>
    </location>
</feature>
<keyword evidence="1" id="KW-0732">Signal</keyword>
<dbReference type="InterPro" id="IPR003367">
    <property type="entry name" value="Thrombospondin_3-like_rpt"/>
</dbReference>
<dbReference type="EMBL" id="JAGIXG020000035">
    <property type="protein sequence ID" value="KAI6780273.1"/>
    <property type="molecule type" value="Genomic_DNA"/>
</dbReference>
<reference evidence="4" key="2">
    <citation type="submission" date="2022-07" db="EMBL/GenBank/DDBJ databases">
        <authorList>
            <person name="Goncalves M.F.M."/>
            <person name="Hilario S."/>
            <person name="Van De Peer Y."/>
            <person name="Esteves A.C."/>
            <person name="Alves A."/>
        </authorList>
    </citation>
    <scope>NUCLEOTIDE SEQUENCE</scope>
    <source>
        <strain evidence="4">MUM 19.33</strain>
    </source>
</reference>
<evidence type="ECO:0000256" key="1">
    <source>
        <dbReference type="ARBA" id="ARBA00022729"/>
    </source>
</evidence>
<dbReference type="Pfam" id="PF02412">
    <property type="entry name" value="TSP_3"/>
    <property type="match status" value="2"/>
</dbReference>
<evidence type="ECO:0000313" key="5">
    <source>
        <dbReference type="Proteomes" id="UP001055219"/>
    </source>
</evidence>
<dbReference type="PANTHER" id="PTHR10199">
    <property type="entry name" value="THROMBOSPONDIN"/>
    <property type="match status" value="1"/>
</dbReference>
<keyword evidence="5" id="KW-1185">Reference proteome</keyword>
<dbReference type="Gene3D" id="4.10.1080.10">
    <property type="entry name" value="TSP type-3 repeat"/>
    <property type="match status" value="1"/>
</dbReference>
<dbReference type="RefSeq" id="XP_051361129.1">
    <property type="nucleotide sequence ID" value="XM_051507769.1"/>
</dbReference>
<dbReference type="Proteomes" id="UP001055219">
    <property type="component" value="Unassembled WGS sequence"/>
</dbReference>
<dbReference type="InterPro" id="IPR028974">
    <property type="entry name" value="TSP_type-3_rpt"/>
</dbReference>
<dbReference type="GeneID" id="75829558"/>
<comment type="caution">
    <text evidence="4">The sequence shown here is derived from an EMBL/GenBank/DDBJ whole genome shotgun (WGS) entry which is preliminary data.</text>
</comment>
<organism evidence="4 5">
    <name type="scientific">Emericellopsis cladophorae</name>
    <dbReference type="NCBI Taxonomy" id="2686198"/>
    <lineage>
        <taxon>Eukaryota</taxon>
        <taxon>Fungi</taxon>
        <taxon>Dikarya</taxon>
        <taxon>Ascomycota</taxon>
        <taxon>Pezizomycotina</taxon>
        <taxon>Sordariomycetes</taxon>
        <taxon>Hypocreomycetidae</taxon>
        <taxon>Hypocreales</taxon>
        <taxon>Bionectriaceae</taxon>
        <taxon>Emericellopsis</taxon>
    </lineage>
</organism>
<evidence type="ECO:0000256" key="2">
    <source>
        <dbReference type="ARBA" id="ARBA00022837"/>
    </source>
</evidence>
<name>A0A9P9XZB5_9HYPO</name>